<gene>
    <name evidence="2" type="ORF">SCOCK_490065</name>
</gene>
<comment type="caution">
    <text evidence="2">The sequence shown here is derived from an EMBL/GenBank/DDBJ whole genome shotgun (WGS) entry which is preliminary data.</text>
</comment>
<evidence type="ECO:0000256" key="1">
    <source>
        <dbReference type="SAM" id="MobiDB-lite"/>
    </source>
</evidence>
<reference evidence="2" key="1">
    <citation type="submission" date="2021-05" db="EMBL/GenBank/DDBJ databases">
        <authorList>
            <person name="Arsene-Ploetze F."/>
        </authorList>
    </citation>
    <scope>NUCLEOTIDE SEQUENCE</scope>
    <source>
        <strain evidence="2">DSM 42138</strain>
    </source>
</reference>
<feature type="region of interest" description="Disordered" evidence="1">
    <location>
        <begin position="180"/>
        <end position="208"/>
    </location>
</feature>
<sequence length="242" mass="26188">MDVPPQTTFIFRPRTSPYGWSASATCMASSRVGVRMTPRGRRLSVWPPDSWVSSGRPKDSVLPEPVRPRPRMSRPDRASGMVAAWIGKGVTTPFWFSLRTMASGRPRSAKVMVGSAGSVVSTVVSTVGSTAVSTVAASAAFSGMAERSALSMDMLKLNLSETYGTRQLHRLLTTASMRSAKEKRNAPRGAQRIRRQAMGSGNQGIKRSTSIRISGRFSESPPWGRPYLLVPAHYTPYGAVVG</sequence>
<dbReference type="EMBL" id="CAJSLV010000080">
    <property type="protein sequence ID" value="CAG6396952.1"/>
    <property type="molecule type" value="Genomic_DNA"/>
</dbReference>
<feature type="compositionally biased region" description="Polar residues" evidence="1">
    <location>
        <begin position="199"/>
        <end position="208"/>
    </location>
</feature>
<feature type="region of interest" description="Disordered" evidence="1">
    <location>
        <begin position="48"/>
        <end position="75"/>
    </location>
</feature>
<dbReference type="AlphaFoldDB" id="A0A9W4GVQ3"/>
<organism evidence="2 3">
    <name type="scientific">Actinacidiphila cocklensis</name>
    <dbReference type="NCBI Taxonomy" id="887465"/>
    <lineage>
        <taxon>Bacteria</taxon>
        <taxon>Bacillati</taxon>
        <taxon>Actinomycetota</taxon>
        <taxon>Actinomycetes</taxon>
        <taxon>Kitasatosporales</taxon>
        <taxon>Streptomycetaceae</taxon>
        <taxon>Actinacidiphila</taxon>
    </lineage>
</organism>
<accession>A0A9W4GVQ3</accession>
<name>A0A9W4GVQ3_9ACTN</name>
<keyword evidence="3" id="KW-1185">Reference proteome</keyword>
<dbReference type="Proteomes" id="UP001152519">
    <property type="component" value="Unassembled WGS sequence"/>
</dbReference>
<protein>
    <submittedName>
        <fullName evidence="2">Uncharacterized protein</fullName>
    </submittedName>
</protein>
<proteinExistence type="predicted"/>
<evidence type="ECO:0000313" key="3">
    <source>
        <dbReference type="Proteomes" id="UP001152519"/>
    </source>
</evidence>
<evidence type="ECO:0000313" key="2">
    <source>
        <dbReference type="EMBL" id="CAG6396952.1"/>
    </source>
</evidence>